<dbReference type="CDD" id="cd01017">
    <property type="entry name" value="AdcA"/>
    <property type="match status" value="1"/>
</dbReference>
<comment type="caution">
    <text evidence="7">The sequence shown here is derived from an EMBL/GenBank/DDBJ whole genome shotgun (WGS) entry which is preliminary data.</text>
</comment>
<dbReference type="PROSITE" id="PS51257">
    <property type="entry name" value="PROKAR_LIPOPROTEIN"/>
    <property type="match status" value="1"/>
</dbReference>
<dbReference type="Gene3D" id="3.40.50.1980">
    <property type="entry name" value="Nitrogenase molybdenum iron protein domain"/>
    <property type="match status" value="2"/>
</dbReference>
<evidence type="ECO:0000256" key="4">
    <source>
        <dbReference type="RuleBase" id="RU003512"/>
    </source>
</evidence>
<dbReference type="InterPro" id="IPR006128">
    <property type="entry name" value="Lipoprotein_PsaA-like"/>
</dbReference>
<feature type="chain" id="PRO_5038807571" evidence="6">
    <location>
        <begin position="20"/>
        <end position="311"/>
    </location>
</feature>
<feature type="compositionally biased region" description="Basic and acidic residues" evidence="5">
    <location>
        <begin position="120"/>
        <end position="140"/>
    </location>
</feature>
<dbReference type="GO" id="GO:0046872">
    <property type="term" value="F:metal ion binding"/>
    <property type="evidence" value="ECO:0007669"/>
    <property type="project" value="InterPro"/>
</dbReference>
<evidence type="ECO:0000256" key="3">
    <source>
        <dbReference type="ARBA" id="ARBA00022729"/>
    </source>
</evidence>
<reference evidence="8" key="1">
    <citation type="submission" date="2016-09" db="EMBL/GenBank/DDBJ databases">
        <title>Draft genome sequence of a novel species of the family Streptococcaceae isolated from flowers.</title>
        <authorList>
            <person name="Chuah L.-O."/>
            <person name="Yap K.-P."/>
            <person name="Thong K.L."/>
            <person name="Liong M.T."/>
            <person name="Ahmad R."/>
            <person name="Rusul G."/>
        </authorList>
    </citation>
    <scope>NUCLEOTIDE SEQUENCE [LARGE SCALE GENOMIC DNA]</scope>
    <source>
        <strain evidence="8">DF1</strain>
    </source>
</reference>
<protein>
    <submittedName>
        <fullName evidence="7">Zinc ABC transporter substrate-binding protein</fullName>
    </submittedName>
</protein>
<evidence type="ECO:0000313" key="7">
    <source>
        <dbReference type="EMBL" id="OFI50196.1"/>
    </source>
</evidence>
<dbReference type="SUPFAM" id="SSF53807">
    <property type="entry name" value="Helical backbone' metal receptor"/>
    <property type="match status" value="1"/>
</dbReference>
<dbReference type="PANTHER" id="PTHR42953">
    <property type="entry name" value="HIGH-AFFINITY ZINC UPTAKE SYSTEM PROTEIN ZNUA-RELATED"/>
    <property type="match status" value="1"/>
</dbReference>
<dbReference type="InterPro" id="IPR050492">
    <property type="entry name" value="Bact_metal-bind_prot9"/>
</dbReference>
<dbReference type="OrthoDB" id="9810636at2"/>
<dbReference type="PANTHER" id="PTHR42953:SF3">
    <property type="entry name" value="HIGH-AFFINITY ZINC UPTAKE SYSTEM PROTEIN ZNUA"/>
    <property type="match status" value="1"/>
</dbReference>
<evidence type="ECO:0000313" key="8">
    <source>
        <dbReference type="Proteomes" id="UP000178622"/>
    </source>
</evidence>
<keyword evidence="3 6" id="KW-0732">Signal</keyword>
<dbReference type="InterPro" id="IPR006129">
    <property type="entry name" value="AdhesinB"/>
</dbReference>
<evidence type="ECO:0000256" key="2">
    <source>
        <dbReference type="ARBA" id="ARBA00022448"/>
    </source>
</evidence>
<dbReference type="GO" id="GO:0007155">
    <property type="term" value="P:cell adhesion"/>
    <property type="evidence" value="ECO:0007669"/>
    <property type="project" value="InterPro"/>
</dbReference>
<dbReference type="Proteomes" id="UP000178622">
    <property type="component" value="Unassembled WGS sequence"/>
</dbReference>
<dbReference type="GO" id="GO:0030001">
    <property type="term" value="P:metal ion transport"/>
    <property type="evidence" value="ECO:0007669"/>
    <property type="project" value="InterPro"/>
</dbReference>
<dbReference type="EMBL" id="MKIR01000003">
    <property type="protein sequence ID" value="OFI50196.1"/>
    <property type="molecule type" value="Genomic_DNA"/>
</dbReference>
<feature type="signal peptide" evidence="6">
    <location>
        <begin position="1"/>
        <end position="19"/>
    </location>
</feature>
<gene>
    <name evidence="7" type="ORF">BG261_09515</name>
</gene>
<dbReference type="STRING" id="1859473.BG261_09515"/>
<organism evidence="7 8">
    <name type="scientific">Floricoccus tropicus</name>
    <dbReference type="NCBI Taxonomy" id="1859473"/>
    <lineage>
        <taxon>Bacteria</taxon>
        <taxon>Bacillati</taxon>
        <taxon>Bacillota</taxon>
        <taxon>Bacilli</taxon>
        <taxon>Lactobacillales</taxon>
        <taxon>Streptococcaceae</taxon>
        <taxon>Floricoccus</taxon>
    </lineage>
</organism>
<dbReference type="PRINTS" id="PR00691">
    <property type="entry name" value="ADHESINB"/>
</dbReference>
<sequence>MKKIVSVFAILIVAVGLVACSKPKTSDKIQISTTFYPMYEFTKEVAGDHADVSYLVPAGQEVHDYEPSARDMAKITDSDVLVYNNDNLEKWFSDAKKNIKDKTLIIEASKDIKMLDFDQEAGHDHGEDSDSDHSHEEGSVDPHTWLSLKNAQIEVQTIADALSKKYPDFKDDFQENTQAYLEKLDNLEKEYATSLDSASNKKFVTQHAAFGYLANDYGLTQIAIAGLTPDAEPSSATLAKLKKIMQENNLNIVYFEENADDKIAKTLANEVGAETLVLNTVEGITKDEQKNGATYISIMEANLENLKKSVK</sequence>
<dbReference type="PRINTS" id="PR00690">
    <property type="entry name" value="ADHESNFAMILY"/>
</dbReference>
<evidence type="ECO:0000256" key="5">
    <source>
        <dbReference type="SAM" id="MobiDB-lite"/>
    </source>
</evidence>
<dbReference type="AlphaFoldDB" id="A0A1E8GQ92"/>
<dbReference type="InterPro" id="IPR006127">
    <property type="entry name" value="ZnuA-like"/>
</dbReference>
<dbReference type="Pfam" id="PF01297">
    <property type="entry name" value="ZnuA"/>
    <property type="match status" value="1"/>
</dbReference>
<proteinExistence type="inferred from homology"/>
<feature type="region of interest" description="Disordered" evidence="5">
    <location>
        <begin position="120"/>
        <end position="141"/>
    </location>
</feature>
<comment type="similarity">
    <text evidence="1 4">Belongs to the bacterial solute-binding protein 9 family.</text>
</comment>
<keyword evidence="8" id="KW-1185">Reference proteome</keyword>
<dbReference type="RefSeq" id="WP_070791541.1">
    <property type="nucleotide sequence ID" value="NZ_MKIR01000003.1"/>
</dbReference>
<keyword evidence="2 4" id="KW-0813">Transport</keyword>
<accession>A0A1E8GQ92</accession>
<evidence type="ECO:0000256" key="6">
    <source>
        <dbReference type="SAM" id="SignalP"/>
    </source>
</evidence>
<name>A0A1E8GQ92_9LACT</name>
<evidence type="ECO:0000256" key="1">
    <source>
        <dbReference type="ARBA" id="ARBA00011028"/>
    </source>
</evidence>